<reference evidence="1 2" key="1">
    <citation type="submission" date="2016-10" db="EMBL/GenBank/DDBJ databases">
        <authorList>
            <person name="de Groot N.N."/>
        </authorList>
    </citation>
    <scope>NUCLEOTIDE SEQUENCE [LARGE SCALE GENOMIC DNA]</scope>
    <source>
        <strain evidence="1 2">WG7</strain>
    </source>
</reference>
<dbReference type="Proteomes" id="UP000198945">
    <property type="component" value="Unassembled WGS sequence"/>
</dbReference>
<dbReference type="SUPFAM" id="SSF56935">
    <property type="entry name" value="Porins"/>
    <property type="match status" value="1"/>
</dbReference>
<accession>A0A1G8J2N7</accession>
<dbReference type="EMBL" id="FNEH01000003">
    <property type="protein sequence ID" value="SDI25535.1"/>
    <property type="molecule type" value="Genomic_DNA"/>
</dbReference>
<gene>
    <name evidence="1" type="ORF">SAMN04515654_103183</name>
</gene>
<proteinExistence type="predicted"/>
<protein>
    <submittedName>
        <fullName evidence="1">Uncharacterized protein</fullName>
    </submittedName>
</protein>
<name>A0A1G8J2N7_9FIRM</name>
<dbReference type="AlphaFoldDB" id="A0A1G8J2N7"/>
<evidence type="ECO:0000313" key="2">
    <source>
        <dbReference type="Proteomes" id="UP000198945"/>
    </source>
</evidence>
<organism evidence="1 2">
    <name type="scientific">Halanaerobium congolense</name>
    <dbReference type="NCBI Taxonomy" id="54121"/>
    <lineage>
        <taxon>Bacteria</taxon>
        <taxon>Bacillati</taxon>
        <taxon>Bacillota</taxon>
        <taxon>Clostridia</taxon>
        <taxon>Halanaerobiales</taxon>
        <taxon>Halanaerobiaceae</taxon>
        <taxon>Halanaerobium</taxon>
    </lineage>
</organism>
<evidence type="ECO:0000313" key="1">
    <source>
        <dbReference type="EMBL" id="SDI25535.1"/>
    </source>
</evidence>
<sequence>MEIKKISSIIITTFILALVFSIFVGAEEINKGEFYQGKFFVGFTELYFGENNLTGDIELIEDSDKFEKNVDMGRINFYLQGKIKGKYLITAWLDTEEESLDEIFKNLDERKQNTPFEKIDAEKYYPVYGDDSQVVSETNTAGKLYLKLESDELNAIWGNYKLNYENNKLINLSKNIYGANIDYDNRFAFNTYWYQPFSTQTRDELELTGGILYYLRQDDLIAGSENVKLELRDSSTNRVLESRNLKAGEDYEINYLQGRITLKSKHNIFDDQSLIDDQDGSDKYFMVVDYQYDYLSSDIDQNNYGLQTKYDLTDQLYLGANYIEESREDSDKYKIYGLNLVYQNPEITEFRIDYAESENINSEKYFSDDGGITYREISLNNNNQAQAWNFEYSKVLTEAKDLEFNTFYSNKEAGFNSGSQYLEKDKENYGLALIQEKERKENEISYEKDISGENETDIYNLRFWRQQTEQRSYELELENKVKKEADKEDEKTLNAALGFDHQFDSGNKIYGSQQFTLDKSEEAERNNITTLGGEIKREKWRYSAEASAGDQENILLGAGYMLNQDSEIYTNYEREFGDDFSTETTFGANTAVSDKTTITAEHRIVDDEDENKQSNVIGLDYLASNNLTLSFDYTRSDVEKADSEDFKRDIVGGALTYTENNFRSSNRIEYRVDDKSEKFEQLVLKSNSRWKYNEEFNYLSEIEYSKEKEDGEDRFFEGTIGMAYRPINNTKLNYLFKYTYLDQKNYLNLDTGRELGDYAAEKSQILALDLIYDLNKKWQLTEKIAYKNSEVKLNSFNDSWARSETYLWANKIDYALREDLNLFVEYRILENKLVDDRKDGFLVGAYKGFNNNTKVGIGYNFTDFNDDLTNLSYEAKGWFINLIKAW</sequence>
<dbReference type="RefSeq" id="WP_089716175.1">
    <property type="nucleotide sequence ID" value="NZ_FNEH01000003.1"/>
</dbReference>